<sequence>MVAHNLRSLVAAEVGELPHGLSSMDMTSSKALQVHMCLAEAEMRALRKQRDFVEYFASQSVEERRAMAKRRRAEALHRREELLSKIRKLRGGISRETRPHDAAPQWAAAYSEVANYRENLSYLLSCSPYAASVAIGQEMGVTTLFDSWPSISALAAPAVTQLAGSEVSGFPSFHETLQEQVETVGKLQLQANALLSSERHRRKLQRECTADLLRDHRKLLSWCREQKDALNELNSLEELREFRLSFMSNVSVMDTNFLVLLERSELVEPNRAIRDALVEVNREWIDLAISTYQKTVASLRQAHAESEVEEDCKRWVDAIGQRVKHVLAEACALADHPNSAHEPLPGTLQKMCVDLMGQFEGVSAVMHHLGKLSELEKRLVPLEDVLHRTLLTQLSLLTNTFSGNTQFPTQREYVNRLRDVSDWLEGRATSGAYSRILKHVEQLRTVAEGLLESLADEDETVDRGY</sequence>
<accession>G0UTC2</accession>
<dbReference type="EMBL" id="HE575322">
    <property type="protein sequence ID" value="CCC92636.1"/>
    <property type="molecule type" value="Genomic_DNA"/>
</dbReference>
<dbReference type="AlphaFoldDB" id="G0UTC2"/>
<reference evidence="1" key="1">
    <citation type="journal article" date="2012" name="Proc. Natl. Acad. Sci. U.S.A.">
        <title>Antigenic diversity is generated by distinct evolutionary mechanisms in African trypanosome species.</title>
        <authorList>
            <person name="Jackson A.P."/>
            <person name="Berry A."/>
            <person name="Aslett M."/>
            <person name="Allison H.C."/>
            <person name="Burton P."/>
            <person name="Vavrova-Anderson J."/>
            <person name="Brown R."/>
            <person name="Browne H."/>
            <person name="Corton N."/>
            <person name="Hauser H."/>
            <person name="Gamble J."/>
            <person name="Gilderthorp R."/>
            <person name="Marcello L."/>
            <person name="McQuillan J."/>
            <person name="Otto T.D."/>
            <person name="Quail M.A."/>
            <person name="Sanders M.J."/>
            <person name="van Tonder A."/>
            <person name="Ginger M.L."/>
            <person name="Field M.C."/>
            <person name="Barry J.D."/>
            <person name="Hertz-Fowler C."/>
            <person name="Berriman M."/>
        </authorList>
    </citation>
    <scope>NUCLEOTIDE SEQUENCE</scope>
    <source>
        <strain evidence="1">IL3000</strain>
    </source>
</reference>
<dbReference type="VEuPathDB" id="TriTrypDB:TcIL3000_9_300"/>
<evidence type="ECO:0000313" key="1">
    <source>
        <dbReference type="EMBL" id="CCC92636.1"/>
    </source>
</evidence>
<protein>
    <submittedName>
        <fullName evidence="1">Uncharacterized protein</fullName>
    </submittedName>
</protein>
<name>G0UTC2_TRYCI</name>
<proteinExistence type="predicted"/>
<organism evidence="1">
    <name type="scientific">Trypanosoma congolense (strain IL3000)</name>
    <dbReference type="NCBI Taxonomy" id="1068625"/>
    <lineage>
        <taxon>Eukaryota</taxon>
        <taxon>Discoba</taxon>
        <taxon>Euglenozoa</taxon>
        <taxon>Kinetoplastea</taxon>
        <taxon>Metakinetoplastina</taxon>
        <taxon>Trypanosomatida</taxon>
        <taxon>Trypanosomatidae</taxon>
        <taxon>Trypanosoma</taxon>
        <taxon>Nannomonas</taxon>
    </lineage>
</organism>
<gene>
    <name evidence="1" type="ORF">TCIL3000_9_300</name>
</gene>